<gene>
    <name evidence="9" type="ORF">YALI1_F09051g</name>
</gene>
<keyword evidence="4" id="KW-0238">DNA-binding</keyword>
<evidence type="ECO:0000256" key="7">
    <source>
        <dbReference type="SAM" id="MobiDB-lite"/>
    </source>
</evidence>
<evidence type="ECO:0000256" key="1">
    <source>
        <dbReference type="ARBA" id="ARBA00022723"/>
    </source>
</evidence>
<accession>A0A1D8NM81</accession>
<dbReference type="Gene3D" id="4.10.240.10">
    <property type="entry name" value="Zn(2)-C6 fungal-type DNA-binding domain"/>
    <property type="match status" value="1"/>
</dbReference>
<feature type="domain" description="Zn(2)-C6 fungal-type" evidence="8">
    <location>
        <begin position="26"/>
        <end position="58"/>
    </location>
</feature>
<feature type="region of interest" description="Disordered" evidence="7">
    <location>
        <begin position="660"/>
        <end position="701"/>
    </location>
</feature>
<dbReference type="VEuPathDB" id="FungiDB:YALI1_F09051g"/>
<dbReference type="eggNOG" id="ENOG502S1X9">
    <property type="taxonomic scope" value="Eukaryota"/>
</dbReference>
<dbReference type="SUPFAM" id="SSF57701">
    <property type="entry name" value="Zn2/Cys6 DNA-binding domain"/>
    <property type="match status" value="1"/>
</dbReference>
<keyword evidence="1" id="KW-0479">Metal-binding</keyword>
<evidence type="ECO:0000259" key="8">
    <source>
        <dbReference type="PROSITE" id="PS50048"/>
    </source>
</evidence>
<feature type="compositionally biased region" description="Polar residues" evidence="7">
    <location>
        <begin position="592"/>
        <end position="609"/>
    </location>
</feature>
<protein>
    <recommendedName>
        <fullName evidence="8">Zn(2)-C6 fungal-type domain-containing protein</fullName>
    </recommendedName>
</protein>
<feature type="compositionally biased region" description="Low complexity" evidence="7">
    <location>
        <begin position="660"/>
        <end position="679"/>
    </location>
</feature>
<organism evidence="9 10">
    <name type="scientific">Yarrowia lipolytica</name>
    <name type="common">Candida lipolytica</name>
    <dbReference type="NCBI Taxonomy" id="4952"/>
    <lineage>
        <taxon>Eukaryota</taxon>
        <taxon>Fungi</taxon>
        <taxon>Dikarya</taxon>
        <taxon>Ascomycota</taxon>
        <taxon>Saccharomycotina</taxon>
        <taxon>Dipodascomycetes</taxon>
        <taxon>Dipodascales</taxon>
        <taxon>Dipodascales incertae sedis</taxon>
        <taxon>Yarrowia</taxon>
    </lineage>
</organism>
<dbReference type="SMART" id="SM00906">
    <property type="entry name" value="Fungal_trans"/>
    <property type="match status" value="1"/>
</dbReference>
<dbReference type="InterPro" id="IPR052073">
    <property type="entry name" value="Amide_Lactam_Regulators"/>
</dbReference>
<evidence type="ECO:0000256" key="2">
    <source>
        <dbReference type="ARBA" id="ARBA00022833"/>
    </source>
</evidence>
<feature type="region of interest" description="Disordered" evidence="7">
    <location>
        <begin position="115"/>
        <end position="209"/>
    </location>
</feature>
<dbReference type="GO" id="GO:0000981">
    <property type="term" value="F:DNA-binding transcription factor activity, RNA polymerase II-specific"/>
    <property type="evidence" value="ECO:0007669"/>
    <property type="project" value="InterPro"/>
</dbReference>
<dbReference type="InterPro" id="IPR007219">
    <property type="entry name" value="XnlR_reg_dom"/>
</dbReference>
<dbReference type="AlphaFoldDB" id="A0A1D8NM81"/>
<dbReference type="CDD" id="cd00067">
    <property type="entry name" value="GAL4"/>
    <property type="match status" value="1"/>
</dbReference>
<feature type="compositionally biased region" description="Polar residues" evidence="7">
    <location>
        <begin position="686"/>
        <end position="697"/>
    </location>
</feature>
<dbReference type="PANTHER" id="PTHR47171:SF6">
    <property type="entry name" value="SPECIFIC TRANSCRIPTION FACTOR, PUTATIVE (AFU_ORTHOLOGUE AFUA_2G06130)-RELATED"/>
    <property type="match status" value="1"/>
</dbReference>
<evidence type="ECO:0000313" key="9">
    <source>
        <dbReference type="EMBL" id="AOW06735.1"/>
    </source>
</evidence>
<dbReference type="PROSITE" id="PS50048">
    <property type="entry name" value="ZN2_CY6_FUNGAL_2"/>
    <property type="match status" value="1"/>
</dbReference>
<dbReference type="EMBL" id="CP017558">
    <property type="protein sequence ID" value="AOW06735.1"/>
    <property type="molecule type" value="Genomic_DNA"/>
</dbReference>
<dbReference type="PROSITE" id="PS00463">
    <property type="entry name" value="ZN2_CY6_FUNGAL_1"/>
    <property type="match status" value="1"/>
</dbReference>
<dbReference type="Pfam" id="PF04082">
    <property type="entry name" value="Fungal_trans"/>
    <property type="match status" value="1"/>
</dbReference>
<feature type="compositionally biased region" description="Polar residues" evidence="7">
    <location>
        <begin position="160"/>
        <end position="170"/>
    </location>
</feature>
<evidence type="ECO:0000256" key="6">
    <source>
        <dbReference type="ARBA" id="ARBA00023242"/>
    </source>
</evidence>
<proteinExistence type="predicted"/>
<feature type="compositionally biased region" description="Low complexity" evidence="7">
    <location>
        <begin position="120"/>
        <end position="144"/>
    </location>
</feature>
<dbReference type="GO" id="GO:0008270">
    <property type="term" value="F:zinc ion binding"/>
    <property type="evidence" value="ECO:0007669"/>
    <property type="project" value="InterPro"/>
</dbReference>
<dbReference type="GO" id="GO:0003677">
    <property type="term" value="F:DNA binding"/>
    <property type="evidence" value="ECO:0007669"/>
    <property type="project" value="UniProtKB-KW"/>
</dbReference>
<dbReference type="VEuPathDB" id="FungiDB:YALI0_F06072g"/>
<dbReference type="RefSeq" id="XP_505062.3">
    <property type="nucleotide sequence ID" value="XM_505062.3"/>
</dbReference>
<evidence type="ECO:0000313" key="10">
    <source>
        <dbReference type="Proteomes" id="UP000182444"/>
    </source>
</evidence>
<keyword evidence="6" id="KW-0539">Nucleus</keyword>
<reference evidence="9 10" key="1">
    <citation type="journal article" date="2016" name="PLoS ONE">
        <title>Sequence Assembly of Yarrowia lipolytica Strain W29/CLIB89 Shows Transposable Element Diversity.</title>
        <authorList>
            <person name="Magnan C."/>
            <person name="Yu J."/>
            <person name="Chang I."/>
            <person name="Jahn E."/>
            <person name="Kanomata Y."/>
            <person name="Wu J."/>
            <person name="Zeller M."/>
            <person name="Oakes M."/>
            <person name="Baldi P."/>
            <person name="Sandmeyer S."/>
        </authorList>
    </citation>
    <scope>NUCLEOTIDE SEQUENCE [LARGE SCALE GENOMIC DNA]</scope>
    <source>
        <strain evidence="10">CLIB89(W29)</strain>
    </source>
</reference>
<evidence type="ECO:0000256" key="4">
    <source>
        <dbReference type="ARBA" id="ARBA00023125"/>
    </source>
</evidence>
<dbReference type="SMART" id="SM00066">
    <property type="entry name" value="GAL4"/>
    <property type="match status" value="1"/>
</dbReference>
<dbReference type="PANTHER" id="PTHR47171">
    <property type="entry name" value="FARA-RELATED"/>
    <property type="match status" value="1"/>
</dbReference>
<evidence type="ECO:0000256" key="3">
    <source>
        <dbReference type="ARBA" id="ARBA00023015"/>
    </source>
</evidence>
<feature type="region of interest" description="Disordered" evidence="7">
    <location>
        <begin position="591"/>
        <end position="646"/>
    </location>
</feature>
<evidence type="ECO:0000256" key="5">
    <source>
        <dbReference type="ARBA" id="ARBA00023163"/>
    </source>
</evidence>
<keyword evidence="2" id="KW-0862">Zinc</keyword>
<dbReference type="GeneID" id="2908445"/>
<dbReference type="CDD" id="cd12148">
    <property type="entry name" value="fungal_TF_MHR"/>
    <property type="match status" value="1"/>
</dbReference>
<keyword evidence="5" id="KW-0804">Transcription</keyword>
<dbReference type="InterPro" id="IPR001138">
    <property type="entry name" value="Zn2Cys6_DnaBD"/>
</dbReference>
<dbReference type="InterPro" id="IPR036864">
    <property type="entry name" value="Zn2-C6_fun-type_DNA-bd_sf"/>
</dbReference>
<sequence length="824" mass="91463">MKNMVSTHVFPAKNDSYRARKRAHKACDQCKRRRKRCETSNESDKCDPCLQAGLECSLEEAAQKAHDAGAPKKDGPINMVMYQEPEEVVKNEFEGGSTAPATSILGGLGSFQAYNNFGMTQPQQQPTQQVQQQQTPIHQPTPSTHSDDERGRPAQRFTLFHSNTNRSISRASADRRPQSHLSPTVRRAVGATPASPSSPKEDDPVWVKKSTPQLNPHLYAYLSSINAFSMPLKHIRDGLVDIYFEHMDTFLPLVDKTQFLNLHRQGQAPTLLMHAVLLAASRHSQAQTYIQNLRQFAASTASKIRALLFAEVEQDRLTLVRVYALISLHAEGPDGAEQGCSDLQHAIHYSISLGIHHDRPFINKTSLQQLWWSIWCLDRLNSLINARPVIIDSRDVEVSKLDDNSQLPRLVSILGTHESIMNLYRGRNSDVSMKTVTALDIVRHKIQPLDSDSPFLQLVCHTLQLLTYPQTITISTSTVYGAFGNMSTPIALALTFSKNGRTVPLQFSNGPEFQTVLRSASQILHLSKNYSGSLPGLPIVPFSIQLAFIVLVRLFYDRPMPFPDVCGILDMYSDRWWATEAMSMIGGGLLKNESQGQQQNKSQIPNQPQVEAPVRTISPQPMGMASPQSMTMTPSPAPPTVSVNAPSNQNFQLLQQQALDQSMVSHHGQQQHGQQQQQQRQVPMANASQRTSPGSLSNKRKATLTIPQAQIDRYSQHPLARSPMGSAYSEDLGQDSYFSNMNTDFSYGVLGGENVVPPAAPQGDQTPTLSTAMKDEYFSAHRPSLDAGNNGGTDGGGNFYAQNFENINYLDEPSVKLEYDEFQF</sequence>
<dbReference type="Proteomes" id="UP000182444">
    <property type="component" value="Chromosome 1F"/>
</dbReference>
<dbReference type="GO" id="GO:0006351">
    <property type="term" value="P:DNA-templated transcription"/>
    <property type="evidence" value="ECO:0007669"/>
    <property type="project" value="InterPro"/>
</dbReference>
<dbReference type="KEGG" id="yli:2908445"/>
<name>A0A1D8NM81_YARLL</name>
<keyword evidence="3" id="KW-0805">Transcription regulation</keyword>
<dbReference type="OMA" id="PCLIHER"/>
<feature type="compositionally biased region" description="Low complexity" evidence="7">
    <location>
        <begin position="624"/>
        <end position="646"/>
    </location>
</feature>